<sequence>MSAQRRVNSLDTHAEGMPITRLFPDDTEQTDEMVEDMEISPVDSDAEMEDDDIVYDGYLYGSDSDVDDVTCDDFSVGPFEGMLHHS</sequence>
<proteinExistence type="predicted"/>
<dbReference type="Gramene" id="KZM84487">
    <property type="protein sequence ID" value="KZM84487"/>
    <property type="gene ID" value="DCAR_028091"/>
</dbReference>
<evidence type="ECO:0000313" key="2">
    <source>
        <dbReference type="EMBL" id="KZM84487.1"/>
    </source>
</evidence>
<dbReference type="EMBL" id="CP093350">
    <property type="protein sequence ID" value="WOH11830.1"/>
    <property type="molecule type" value="Genomic_DNA"/>
</dbReference>
<organism evidence="2">
    <name type="scientific">Daucus carota subsp. sativus</name>
    <name type="common">Carrot</name>
    <dbReference type="NCBI Taxonomy" id="79200"/>
    <lineage>
        <taxon>Eukaryota</taxon>
        <taxon>Viridiplantae</taxon>
        <taxon>Streptophyta</taxon>
        <taxon>Embryophyta</taxon>
        <taxon>Tracheophyta</taxon>
        <taxon>Spermatophyta</taxon>
        <taxon>Magnoliopsida</taxon>
        <taxon>eudicotyledons</taxon>
        <taxon>Gunneridae</taxon>
        <taxon>Pentapetalae</taxon>
        <taxon>asterids</taxon>
        <taxon>campanulids</taxon>
        <taxon>Apiales</taxon>
        <taxon>Apiaceae</taxon>
        <taxon>Apioideae</taxon>
        <taxon>Scandiceae</taxon>
        <taxon>Daucinae</taxon>
        <taxon>Daucus</taxon>
        <taxon>Daucus sect. Daucus</taxon>
    </lineage>
</organism>
<name>A0A175YMB2_DAUCS</name>
<dbReference type="AlphaFoldDB" id="A0A175YMB2"/>
<feature type="region of interest" description="Disordered" evidence="1">
    <location>
        <begin position="1"/>
        <end position="29"/>
    </location>
</feature>
<protein>
    <submittedName>
        <fullName evidence="2">Uncharacterized protein</fullName>
    </submittedName>
</protein>
<reference evidence="3" key="2">
    <citation type="submission" date="2022-03" db="EMBL/GenBank/DDBJ databases">
        <title>Draft title - Genomic analysis of global carrot germplasm unveils the trajectory of domestication and the origin of high carotenoid orange carrot.</title>
        <authorList>
            <person name="Iorizzo M."/>
            <person name="Ellison S."/>
            <person name="Senalik D."/>
            <person name="Macko-Podgorni A."/>
            <person name="Grzebelus D."/>
            <person name="Bostan H."/>
            <person name="Rolling W."/>
            <person name="Curaba J."/>
            <person name="Simon P."/>
        </authorList>
    </citation>
    <scope>NUCLEOTIDE SEQUENCE</scope>
    <source>
        <tissue evidence="3">Leaf</tissue>
    </source>
</reference>
<gene>
    <name evidence="2" type="ORF">DCAR_028091</name>
    <name evidence="3" type="ORF">DCAR_0831324</name>
</gene>
<dbReference type="EMBL" id="LNRQ01000008">
    <property type="protein sequence ID" value="KZM84487.1"/>
    <property type="molecule type" value="Genomic_DNA"/>
</dbReference>
<evidence type="ECO:0000256" key="1">
    <source>
        <dbReference type="SAM" id="MobiDB-lite"/>
    </source>
</evidence>
<accession>A0A175YMB2</accession>
<dbReference type="Proteomes" id="UP000077755">
    <property type="component" value="Chromosome 8"/>
</dbReference>
<feature type="compositionally biased region" description="Polar residues" evidence="1">
    <location>
        <begin position="1"/>
        <end position="11"/>
    </location>
</feature>
<keyword evidence="4" id="KW-1185">Reference proteome</keyword>
<evidence type="ECO:0000313" key="3">
    <source>
        <dbReference type="EMBL" id="WOH11830.1"/>
    </source>
</evidence>
<reference evidence="2" key="1">
    <citation type="journal article" date="2016" name="Nat. Genet.">
        <title>A high-quality carrot genome assembly provides new insights into carotenoid accumulation and asterid genome evolution.</title>
        <authorList>
            <person name="Iorizzo M."/>
            <person name="Ellison S."/>
            <person name="Senalik D."/>
            <person name="Zeng P."/>
            <person name="Satapoomin P."/>
            <person name="Huang J."/>
            <person name="Bowman M."/>
            <person name="Iovene M."/>
            <person name="Sanseverino W."/>
            <person name="Cavagnaro P."/>
            <person name="Yildiz M."/>
            <person name="Macko-Podgorni A."/>
            <person name="Moranska E."/>
            <person name="Grzebelus E."/>
            <person name="Grzebelus D."/>
            <person name="Ashrafi H."/>
            <person name="Zheng Z."/>
            <person name="Cheng S."/>
            <person name="Spooner D."/>
            <person name="Van Deynze A."/>
            <person name="Simon P."/>
        </authorList>
    </citation>
    <scope>NUCLEOTIDE SEQUENCE [LARGE SCALE GENOMIC DNA]</scope>
    <source>
        <tissue evidence="2">Leaf</tissue>
    </source>
</reference>
<evidence type="ECO:0000313" key="4">
    <source>
        <dbReference type="Proteomes" id="UP000077755"/>
    </source>
</evidence>